<dbReference type="Pfam" id="PF11008">
    <property type="entry name" value="DUF2846"/>
    <property type="match status" value="1"/>
</dbReference>
<name>A0ABP8PX43_9GAMM</name>
<dbReference type="PROSITE" id="PS51257">
    <property type="entry name" value="PROKAR_LIPOPROTEIN"/>
    <property type="match status" value="1"/>
</dbReference>
<feature type="chain" id="PRO_5046218168" evidence="1">
    <location>
        <begin position="24"/>
        <end position="144"/>
    </location>
</feature>
<keyword evidence="4" id="KW-1185">Reference proteome</keyword>
<dbReference type="RefSeq" id="WP_345009740.1">
    <property type="nucleotide sequence ID" value="NZ_BAABFC010000002.1"/>
</dbReference>
<evidence type="ECO:0000313" key="3">
    <source>
        <dbReference type="EMBL" id="GAA4494004.1"/>
    </source>
</evidence>
<feature type="domain" description="DUF2846" evidence="2">
    <location>
        <begin position="38"/>
        <end position="115"/>
    </location>
</feature>
<keyword evidence="1" id="KW-0732">Signal</keyword>
<reference evidence="4" key="1">
    <citation type="journal article" date="2019" name="Int. J. Syst. Evol. Microbiol.">
        <title>The Global Catalogue of Microorganisms (GCM) 10K type strain sequencing project: providing services to taxonomists for standard genome sequencing and annotation.</title>
        <authorList>
            <consortium name="The Broad Institute Genomics Platform"/>
            <consortium name="The Broad Institute Genome Sequencing Center for Infectious Disease"/>
            <person name="Wu L."/>
            <person name="Ma J."/>
        </authorList>
    </citation>
    <scope>NUCLEOTIDE SEQUENCE [LARGE SCALE GENOMIC DNA]</scope>
    <source>
        <strain evidence="4">JCM 32226</strain>
    </source>
</reference>
<dbReference type="InterPro" id="IPR022548">
    <property type="entry name" value="DUF2846"/>
</dbReference>
<accession>A0ABP8PX43</accession>
<evidence type="ECO:0000256" key="1">
    <source>
        <dbReference type="SAM" id="SignalP"/>
    </source>
</evidence>
<dbReference type="Proteomes" id="UP001501321">
    <property type="component" value="Unassembled WGS sequence"/>
</dbReference>
<evidence type="ECO:0000259" key="2">
    <source>
        <dbReference type="Pfam" id="PF11008"/>
    </source>
</evidence>
<organism evidence="3 4">
    <name type="scientific">Pseudaeromonas paramecii</name>
    <dbReference type="NCBI Taxonomy" id="2138166"/>
    <lineage>
        <taxon>Bacteria</taxon>
        <taxon>Pseudomonadati</taxon>
        <taxon>Pseudomonadota</taxon>
        <taxon>Gammaproteobacteria</taxon>
        <taxon>Aeromonadales</taxon>
        <taxon>Aeromonadaceae</taxon>
        <taxon>Pseudaeromonas</taxon>
    </lineage>
</organism>
<proteinExistence type="predicted"/>
<sequence length="144" mass="15524">MKKLIVASFILFGLAGCATVPMADDNQDAAAKKFAVASDKSGLYIFRNESMGAGVTMDVLLDGKPVGQTVAKTYIYKEVEPGKHSITSKSENTDTIEVDAKPGTLVYVWQEVKMGVLYARTKLSVVGDYQGKNGVRESKLIAVK</sequence>
<evidence type="ECO:0000313" key="4">
    <source>
        <dbReference type="Proteomes" id="UP001501321"/>
    </source>
</evidence>
<comment type="caution">
    <text evidence="3">The sequence shown here is derived from an EMBL/GenBank/DDBJ whole genome shotgun (WGS) entry which is preliminary data.</text>
</comment>
<dbReference type="EMBL" id="BAABFC010000002">
    <property type="protein sequence ID" value="GAA4494004.1"/>
    <property type="molecule type" value="Genomic_DNA"/>
</dbReference>
<protein>
    <submittedName>
        <fullName evidence="3">DUF2846 domain-containing protein</fullName>
    </submittedName>
</protein>
<feature type="signal peptide" evidence="1">
    <location>
        <begin position="1"/>
        <end position="23"/>
    </location>
</feature>
<gene>
    <name evidence="3" type="ORF">GCM10023095_05040</name>
</gene>